<dbReference type="AlphaFoldDB" id="A0A117LBB6"/>
<accession>A0A117LBB6</accession>
<reference evidence="2" key="1">
    <citation type="journal article" date="2015" name="MBio">
        <title>Genome-Resolved Metagenomic Analysis Reveals Roles for Candidate Phyla and Other Microbial Community Members in Biogeochemical Transformations in Oil Reservoirs.</title>
        <authorList>
            <person name="Hu P."/>
            <person name="Tom L."/>
            <person name="Singh A."/>
            <person name="Thomas B.C."/>
            <person name="Baker B.J."/>
            <person name="Piceno Y.M."/>
            <person name="Andersen G.L."/>
            <person name="Banfield J.F."/>
        </authorList>
    </citation>
    <scope>NUCLEOTIDE SEQUENCE [LARGE SCALE GENOMIC DNA]</scope>
</reference>
<comment type="caution">
    <text evidence="1">The sequence shown here is derived from an EMBL/GenBank/DDBJ whole genome shotgun (WGS) entry which is preliminary data.</text>
</comment>
<gene>
    <name evidence="1" type="ORF">XD66_0935</name>
</gene>
<proteinExistence type="predicted"/>
<organism evidence="1 2">
    <name type="scientific">Thermacetogenium phaeum</name>
    <dbReference type="NCBI Taxonomy" id="85874"/>
    <lineage>
        <taxon>Bacteria</taxon>
        <taxon>Bacillati</taxon>
        <taxon>Bacillota</taxon>
        <taxon>Clostridia</taxon>
        <taxon>Thermoanaerobacterales</taxon>
        <taxon>Thermoanaerobacteraceae</taxon>
        <taxon>Thermacetogenium</taxon>
    </lineage>
</organism>
<sequence length="85" mass="10235">MVNWLTDQCRSLSDFFRKGRNKYNDDYLALADAHQEWVAARNFFEQVSDPDLVDYAVLSLKAAEKRYVYLWKRVREREQAWEEGL</sequence>
<dbReference type="EMBL" id="LGFO01000110">
    <property type="protein sequence ID" value="KUK36355.1"/>
    <property type="molecule type" value="Genomic_DNA"/>
</dbReference>
<evidence type="ECO:0000313" key="1">
    <source>
        <dbReference type="EMBL" id="KUK36355.1"/>
    </source>
</evidence>
<evidence type="ECO:0008006" key="3">
    <source>
        <dbReference type="Google" id="ProtNLM"/>
    </source>
</evidence>
<dbReference type="InterPro" id="IPR019644">
    <property type="entry name" value="DUF2508"/>
</dbReference>
<dbReference type="Proteomes" id="UP000053326">
    <property type="component" value="Unassembled WGS sequence"/>
</dbReference>
<protein>
    <recommendedName>
        <fullName evidence="3">DUF2508 domain-containing protein</fullName>
    </recommendedName>
</protein>
<evidence type="ECO:0000313" key="2">
    <source>
        <dbReference type="Proteomes" id="UP000053326"/>
    </source>
</evidence>
<name>A0A117LBB6_9THEO</name>
<dbReference type="Pfam" id="PF10704">
    <property type="entry name" value="DUF2508"/>
    <property type="match status" value="1"/>
</dbReference>